<sequence>MMSNQAQVNQIAYQEAFAWNIWGGSLSLDQRRLERLLDVEELMPSLQDPKRFSFWM</sequence>
<reference evidence="1 2" key="1">
    <citation type="submission" date="2018-02" db="EMBL/GenBank/DDBJ databases">
        <title>Draft genome of wild Prunus yedoensis var. nudiflora.</title>
        <authorList>
            <person name="Baek S."/>
            <person name="Kim J.-H."/>
            <person name="Choi K."/>
            <person name="Kim G.-B."/>
            <person name="Cho A."/>
            <person name="Jang H."/>
            <person name="Shin C.-H."/>
            <person name="Yu H.-J."/>
            <person name="Mun J.-H."/>
        </authorList>
    </citation>
    <scope>NUCLEOTIDE SEQUENCE [LARGE SCALE GENOMIC DNA]</scope>
    <source>
        <strain evidence="2">cv. Jeju island</strain>
        <tissue evidence="1">Leaf</tissue>
    </source>
</reference>
<accession>A0A314ZQE1</accession>
<name>A0A314ZQE1_PRUYE</name>
<dbReference type="AlphaFoldDB" id="A0A314ZQE1"/>
<comment type="caution">
    <text evidence="1">The sequence shown here is derived from an EMBL/GenBank/DDBJ whole genome shotgun (WGS) entry which is preliminary data.</text>
</comment>
<proteinExistence type="predicted"/>
<evidence type="ECO:0000313" key="2">
    <source>
        <dbReference type="Proteomes" id="UP000250321"/>
    </source>
</evidence>
<dbReference type="EMBL" id="PJQY01000034">
    <property type="protein sequence ID" value="PQQ20583.1"/>
    <property type="molecule type" value="Genomic_DNA"/>
</dbReference>
<evidence type="ECO:0000313" key="1">
    <source>
        <dbReference type="EMBL" id="PQQ20583.1"/>
    </source>
</evidence>
<organism evidence="1 2">
    <name type="scientific">Prunus yedoensis var. nudiflora</name>
    <dbReference type="NCBI Taxonomy" id="2094558"/>
    <lineage>
        <taxon>Eukaryota</taxon>
        <taxon>Viridiplantae</taxon>
        <taxon>Streptophyta</taxon>
        <taxon>Embryophyta</taxon>
        <taxon>Tracheophyta</taxon>
        <taxon>Spermatophyta</taxon>
        <taxon>Magnoliopsida</taxon>
        <taxon>eudicotyledons</taxon>
        <taxon>Gunneridae</taxon>
        <taxon>Pentapetalae</taxon>
        <taxon>rosids</taxon>
        <taxon>fabids</taxon>
        <taxon>Rosales</taxon>
        <taxon>Rosaceae</taxon>
        <taxon>Amygdaloideae</taxon>
        <taxon>Amygdaleae</taxon>
        <taxon>Prunus</taxon>
    </lineage>
</organism>
<dbReference type="Proteomes" id="UP000250321">
    <property type="component" value="Unassembled WGS sequence"/>
</dbReference>
<gene>
    <name evidence="1" type="ORF">Pyn_01223</name>
</gene>
<protein>
    <submittedName>
        <fullName evidence="1">Uncharacterized protein</fullName>
    </submittedName>
</protein>
<keyword evidence="2" id="KW-1185">Reference proteome</keyword>